<proteinExistence type="predicted"/>
<evidence type="ECO:0000313" key="7">
    <source>
        <dbReference type="EMBL" id="GAK57758.1"/>
    </source>
</evidence>
<reference evidence="7" key="1">
    <citation type="journal article" date="2015" name="PeerJ">
        <title>First genomic representation of candidate bacterial phylum KSB3 points to enhanced environmental sensing as a trigger of wastewater bulking.</title>
        <authorList>
            <person name="Sekiguchi Y."/>
            <person name="Ohashi A."/>
            <person name="Parks D.H."/>
            <person name="Yamauchi T."/>
            <person name="Tyson G.W."/>
            <person name="Hugenholtz P."/>
        </authorList>
    </citation>
    <scope>NUCLEOTIDE SEQUENCE [LARGE SCALE GENOMIC DNA]</scope>
</reference>
<keyword evidence="2 4" id="KW-0238">DNA-binding</keyword>
<feature type="domain" description="Core-binding (CB)" evidence="6">
    <location>
        <begin position="5"/>
        <end position="93"/>
    </location>
</feature>
<dbReference type="Gene3D" id="1.10.443.10">
    <property type="entry name" value="Intergrase catalytic core"/>
    <property type="match status" value="1"/>
</dbReference>
<dbReference type="GO" id="GO:0015074">
    <property type="term" value="P:DNA integration"/>
    <property type="evidence" value="ECO:0007669"/>
    <property type="project" value="UniProtKB-KW"/>
</dbReference>
<dbReference type="Gene3D" id="1.10.150.130">
    <property type="match status" value="1"/>
</dbReference>
<dbReference type="EMBL" id="DF820466">
    <property type="protein sequence ID" value="GAK57758.1"/>
    <property type="molecule type" value="Genomic_DNA"/>
</dbReference>
<evidence type="ECO:0000259" key="6">
    <source>
        <dbReference type="PROSITE" id="PS51900"/>
    </source>
</evidence>
<evidence type="ECO:0000256" key="1">
    <source>
        <dbReference type="ARBA" id="ARBA00022908"/>
    </source>
</evidence>
<keyword evidence="1" id="KW-0229">DNA integration</keyword>
<dbReference type="Pfam" id="PF13495">
    <property type="entry name" value="Phage_int_SAM_4"/>
    <property type="match status" value="1"/>
</dbReference>
<evidence type="ECO:0000259" key="5">
    <source>
        <dbReference type="PROSITE" id="PS51898"/>
    </source>
</evidence>
<name>A0A081BZK3_VECG1</name>
<dbReference type="Pfam" id="PF00589">
    <property type="entry name" value="Phage_integrase"/>
    <property type="match status" value="1"/>
</dbReference>
<dbReference type="InterPro" id="IPR011010">
    <property type="entry name" value="DNA_brk_join_enz"/>
</dbReference>
<accession>A0A081BZK3</accession>
<dbReference type="HOGENOM" id="CLU_1105593_0_0_0"/>
<dbReference type="eggNOG" id="COG4974">
    <property type="taxonomic scope" value="Bacteria"/>
</dbReference>
<keyword evidence="8" id="KW-1185">Reference proteome</keyword>
<protein>
    <submittedName>
        <fullName evidence="7">Integron integrase</fullName>
    </submittedName>
</protein>
<keyword evidence="3" id="KW-0233">DNA recombination</keyword>
<dbReference type="InterPro" id="IPR013762">
    <property type="entry name" value="Integrase-like_cat_sf"/>
</dbReference>
<dbReference type="InterPro" id="IPR010998">
    <property type="entry name" value="Integrase_recombinase_N"/>
</dbReference>
<evidence type="ECO:0000256" key="3">
    <source>
        <dbReference type="ARBA" id="ARBA00023172"/>
    </source>
</evidence>
<dbReference type="SUPFAM" id="SSF56349">
    <property type="entry name" value="DNA breaking-rejoining enzymes"/>
    <property type="match status" value="1"/>
</dbReference>
<gene>
    <name evidence="7" type="ORF">U27_04725</name>
</gene>
<evidence type="ECO:0000256" key="4">
    <source>
        <dbReference type="PROSITE-ProRule" id="PRU01248"/>
    </source>
</evidence>
<dbReference type="GO" id="GO:0003677">
    <property type="term" value="F:DNA binding"/>
    <property type="evidence" value="ECO:0007669"/>
    <property type="project" value="UniProtKB-UniRule"/>
</dbReference>
<dbReference type="STRING" id="1499967.U27_04725"/>
<evidence type="ECO:0000313" key="8">
    <source>
        <dbReference type="Proteomes" id="UP000030661"/>
    </source>
</evidence>
<dbReference type="AlphaFoldDB" id="A0A081BZK3"/>
<sequence>MDVKPKLFEQVRDRLRVLHRSYHTERQYLIWIRAYIVFCNQHEPDKAKWRHPKDCGRHELEAFLTHLAVDQHVSASTQNQALCALVFLYREVLQQPFDHLNAIRAKKPVTMPAVFSREEAVAVIELIDTDMMQTMAKLLYGSGLRLMECVRLRIKDVDFQRKQLLVRNGKGSKDRYTILLDNAIEPLQRQIAYSTALHEQDILPRDMERSICRMRWRKNIPMPQQMCAGSGYFHPEICQLIPVQASNNGIISAPLPCKRP</sequence>
<dbReference type="InterPro" id="IPR044068">
    <property type="entry name" value="CB"/>
</dbReference>
<dbReference type="InterPro" id="IPR002104">
    <property type="entry name" value="Integrase_catalytic"/>
</dbReference>
<dbReference type="Proteomes" id="UP000030661">
    <property type="component" value="Unassembled WGS sequence"/>
</dbReference>
<dbReference type="GO" id="GO:0006310">
    <property type="term" value="P:DNA recombination"/>
    <property type="evidence" value="ECO:0007669"/>
    <property type="project" value="UniProtKB-KW"/>
</dbReference>
<evidence type="ECO:0000256" key="2">
    <source>
        <dbReference type="ARBA" id="ARBA00023125"/>
    </source>
</evidence>
<feature type="domain" description="Tyr recombinase" evidence="5">
    <location>
        <begin position="110"/>
        <end position="260"/>
    </location>
</feature>
<dbReference type="InterPro" id="IPR004107">
    <property type="entry name" value="Integrase_SAM-like_N"/>
</dbReference>
<organism evidence="7">
    <name type="scientific">Vecturithrix granuli</name>
    <dbReference type="NCBI Taxonomy" id="1499967"/>
    <lineage>
        <taxon>Bacteria</taxon>
        <taxon>Candidatus Moduliflexota</taxon>
        <taxon>Candidatus Vecturitrichia</taxon>
        <taxon>Candidatus Vecturitrichales</taxon>
        <taxon>Candidatus Vecturitrichaceae</taxon>
        <taxon>Candidatus Vecturithrix</taxon>
    </lineage>
</organism>
<dbReference type="PROSITE" id="PS51900">
    <property type="entry name" value="CB"/>
    <property type="match status" value="1"/>
</dbReference>
<dbReference type="PROSITE" id="PS51898">
    <property type="entry name" value="TYR_RECOMBINASE"/>
    <property type="match status" value="1"/>
</dbReference>